<dbReference type="GO" id="GO:0005524">
    <property type="term" value="F:ATP binding"/>
    <property type="evidence" value="ECO:0007669"/>
    <property type="project" value="UniProtKB-UniRule"/>
</dbReference>
<evidence type="ECO:0000259" key="14">
    <source>
        <dbReference type="PROSITE" id="PS50067"/>
    </source>
</evidence>
<dbReference type="SUPFAM" id="SSF52540">
    <property type="entry name" value="P-loop containing nucleoside triphosphate hydrolases"/>
    <property type="match status" value="1"/>
</dbReference>
<feature type="domain" description="Kinesin motor" evidence="14">
    <location>
        <begin position="161"/>
        <end position="507"/>
    </location>
</feature>
<dbReference type="PANTHER" id="PTHR47117">
    <property type="entry name" value="STAR-RELATED LIPID TRANSFER PROTEIN 9"/>
    <property type="match status" value="1"/>
</dbReference>
<dbReference type="RefSeq" id="XP_002426371.1">
    <property type="nucleotide sequence ID" value="XM_002426326.1"/>
</dbReference>
<dbReference type="SMART" id="SM00129">
    <property type="entry name" value="KISc"/>
    <property type="match status" value="1"/>
</dbReference>
<feature type="compositionally biased region" description="Polar residues" evidence="12">
    <location>
        <begin position="130"/>
        <end position="153"/>
    </location>
</feature>
<proteinExistence type="inferred from homology"/>
<dbReference type="GO" id="GO:0008017">
    <property type="term" value="F:microtubule binding"/>
    <property type="evidence" value="ECO:0007669"/>
    <property type="project" value="InterPro"/>
</dbReference>
<dbReference type="FunFam" id="3.40.850.10:FF:000042">
    <property type="entry name" value="Kinesin family member 14"/>
    <property type="match status" value="1"/>
</dbReference>
<dbReference type="InterPro" id="IPR008984">
    <property type="entry name" value="SMAD_FHA_dom_sf"/>
</dbReference>
<dbReference type="CTD" id="8238818"/>
<dbReference type="PRINTS" id="PR00380">
    <property type="entry name" value="KINESINHEAVY"/>
</dbReference>
<dbReference type="InterPro" id="IPR019821">
    <property type="entry name" value="Kinesin_motor_CS"/>
</dbReference>
<accession>E0VJS7</accession>
<dbReference type="EMBL" id="DS235226">
    <property type="protein sequence ID" value="EEB13633.1"/>
    <property type="molecule type" value="Genomic_DNA"/>
</dbReference>
<evidence type="ECO:0000256" key="2">
    <source>
        <dbReference type="ARBA" id="ARBA00022490"/>
    </source>
</evidence>
<gene>
    <name evidence="16" type="primary">8238818</name>
    <name evidence="15" type="ORF">Phum_PHUM249670</name>
</gene>
<evidence type="ECO:0000256" key="9">
    <source>
        <dbReference type="PROSITE-ProRule" id="PRU00283"/>
    </source>
</evidence>
<evidence type="ECO:0000313" key="16">
    <source>
        <dbReference type="EnsemblMetazoa" id="PHUM249670-PA"/>
    </source>
</evidence>
<dbReference type="InterPro" id="IPR001752">
    <property type="entry name" value="Kinesin_motor_dom"/>
</dbReference>
<dbReference type="PROSITE" id="PS50067">
    <property type="entry name" value="KINESIN_MOTOR_2"/>
    <property type="match status" value="1"/>
</dbReference>
<evidence type="ECO:0000256" key="12">
    <source>
        <dbReference type="SAM" id="MobiDB-lite"/>
    </source>
</evidence>
<evidence type="ECO:0000256" key="5">
    <source>
        <dbReference type="ARBA" id="ARBA00022840"/>
    </source>
</evidence>
<organism>
    <name type="scientific">Pediculus humanus subsp. corporis</name>
    <name type="common">Body louse</name>
    <dbReference type="NCBI Taxonomy" id="121224"/>
    <lineage>
        <taxon>Eukaryota</taxon>
        <taxon>Metazoa</taxon>
        <taxon>Ecdysozoa</taxon>
        <taxon>Arthropoda</taxon>
        <taxon>Hexapoda</taxon>
        <taxon>Insecta</taxon>
        <taxon>Pterygota</taxon>
        <taxon>Neoptera</taxon>
        <taxon>Paraneoptera</taxon>
        <taxon>Psocodea</taxon>
        <taxon>Troctomorpha</taxon>
        <taxon>Phthiraptera</taxon>
        <taxon>Anoplura</taxon>
        <taxon>Pediculidae</taxon>
        <taxon>Pediculus</taxon>
    </lineage>
</organism>
<evidence type="ECO:0000256" key="1">
    <source>
        <dbReference type="ARBA" id="ARBA00004245"/>
    </source>
</evidence>
<comment type="similarity">
    <text evidence="9 10">Belongs to the TRAFAC class myosin-kinesin ATPase superfamily. Kinesin family.</text>
</comment>
<dbReference type="eggNOG" id="KOG0245">
    <property type="taxonomic scope" value="Eukaryota"/>
</dbReference>
<reference evidence="15" key="2">
    <citation type="submission" date="2007-04" db="EMBL/GenBank/DDBJ databases">
        <title>The genome of the human body louse.</title>
        <authorList>
            <consortium name="The Human Body Louse Genome Consortium"/>
            <person name="Kirkness E."/>
            <person name="Walenz B."/>
            <person name="Hass B."/>
            <person name="Bruggner R."/>
            <person name="Strausberg R."/>
        </authorList>
    </citation>
    <scope>NUCLEOTIDE SEQUENCE</scope>
    <source>
        <strain evidence="15">USDA</strain>
    </source>
</reference>
<dbReference type="GeneID" id="8238818"/>
<evidence type="ECO:0000313" key="15">
    <source>
        <dbReference type="EMBL" id="EEB13633.1"/>
    </source>
</evidence>
<feature type="binding site" evidence="9">
    <location>
        <begin position="250"/>
        <end position="257"/>
    </location>
    <ligand>
        <name>ATP</name>
        <dbReference type="ChEBI" id="CHEBI:30616"/>
    </ligand>
</feature>
<evidence type="ECO:0000256" key="10">
    <source>
        <dbReference type="RuleBase" id="RU000394"/>
    </source>
</evidence>
<dbReference type="PROSITE" id="PS50006">
    <property type="entry name" value="FHA_DOMAIN"/>
    <property type="match status" value="1"/>
</dbReference>
<feature type="coiled-coil region" evidence="11">
    <location>
        <begin position="720"/>
        <end position="751"/>
    </location>
</feature>
<dbReference type="HOGENOM" id="CLU_001485_2_3_1"/>
<feature type="domain" description="FHA" evidence="13">
    <location>
        <begin position="622"/>
        <end position="677"/>
    </location>
</feature>
<evidence type="ECO:0000256" key="7">
    <source>
        <dbReference type="ARBA" id="ARBA00023175"/>
    </source>
</evidence>
<dbReference type="GO" id="GO:0005874">
    <property type="term" value="C:microtubule"/>
    <property type="evidence" value="ECO:0007669"/>
    <property type="project" value="UniProtKB-KW"/>
</dbReference>
<dbReference type="EMBL" id="AAZO01002894">
    <property type="status" value="NOT_ANNOTATED_CDS"/>
    <property type="molecule type" value="Genomic_DNA"/>
</dbReference>
<reference evidence="16" key="3">
    <citation type="submission" date="2021-02" db="UniProtKB">
        <authorList>
            <consortium name="EnsemblMetazoa"/>
        </authorList>
    </citation>
    <scope>IDENTIFICATION</scope>
    <source>
        <strain evidence="16">USDA</strain>
    </source>
</reference>
<dbReference type="InterPro" id="IPR027417">
    <property type="entry name" value="P-loop_NTPase"/>
</dbReference>
<evidence type="ECO:0000313" key="17">
    <source>
        <dbReference type="Proteomes" id="UP000009046"/>
    </source>
</evidence>
<dbReference type="PROSITE" id="PS00411">
    <property type="entry name" value="KINESIN_MOTOR_1"/>
    <property type="match status" value="1"/>
</dbReference>
<dbReference type="OMA" id="HYFRINI"/>
<feature type="region of interest" description="Disordered" evidence="12">
    <location>
        <begin position="130"/>
        <end position="156"/>
    </location>
</feature>
<dbReference type="Pfam" id="PF00498">
    <property type="entry name" value="FHA"/>
    <property type="match status" value="1"/>
</dbReference>
<dbReference type="Proteomes" id="UP000009046">
    <property type="component" value="Unassembled WGS sequence"/>
</dbReference>
<protein>
    <recommendedName>
        <fullName evidence="10">Kinesin-like protein</fullName>
    </recommendedName>
</protein>
<dbReference type="EMBL" id="AAZO01002893">
    <property type="status" value="NOT_ANNOTATED_CDS"/>
    <property type="molecule type" value="Genomic_DNA"/>
</dbReference>
<dbReference type="InterPro" id="IPR036961">
    <property type="entry name" value="Kinesin_motor_dom_sf"/>
</dbReference>
<dbReference type="VEuPathDB" id="VectorBase:PHUM249670"/>
<evidence type="ECO:0000256" key="8">
    <source>
        <dbReference type="ARBA" id="ARBA00023212"/>
    </source>
</evidence>
<keyword evidence="6 11" id="KW-0175">Coiled coil</keyword>
<dbReference type="PANTHER" id="PTHR47117:SF5">
    <property type="entry name" value="KINESIN-LIKE PROTEIN KIF14"/>
    <property type="match status" value="1"/>
</dbReference>
<dbReference type="InterPro" id="IPR000253">
    <property type="entry name" value="FHA_dom"/>
</dbReference>
<dbReference type="EnsemblMetazoa" id="PHUM249670-RA">
    <property type="protein sequence ID" value="PHUM249670-PA"/>
    <property type="gene ID" value="PHUM249670"/>
</dbReference>
<keyword evidence="4 9" id="KW-0547">Nucleotide-binding</keyword>
<dbReference type="GO" id="GO:0007018">
    <property type="term" value="P:microtubule-based movement"/>
    <property type="evidence" value="ECO:0007669"/>
    <property type="project" value="InterPro"/>
</dbReference>
<keyword evidence="17" id="KW-1185">Reference proteome</keyword>
<keyword evidence="2" id="KW-0963">Cytoplasm</keyword>
<dbReference type="Pfam" id="PF00225">
    <property type="entry name" value="Kinesin"/>
    <property type="match status" value="1"/>
</dbReference>
<keyword evidence="5 9" id="KW-0067">ATP-binding</keyword>
<reference evidence="15" key="1">
    <citation type="submission" date="2007-04" db="EMBL/GenBank/DDBJ databases">
        <title>Annotation of Pediculus humanus corporis strain USDA.</title>
        <authorList>
            <person name="Kirkness E."/>
            <person name="Hannick L."/>
            <person name="Hass B."/>
            <person name="Bruggner R."/>
            <person name="Lawson D."/>
            <person name="Bidwell S."/>
            <person name="Joardar V."/>
            <person name="Caler E."/>
            <person name="Walenz B."/>
            <person name="Inman J."/>
            <person name="Schobel S."/>
            <person name="Galinsky K."/>
            <person name="Amedeo P."/>
            <person name="Strausberg R."/>
        </authorList>
    </citation>
    <scope>NUCLEOTIDE SEQUENCE</scope>
    <source>
        <strain evidence="15">USDA</strain>
    </source>
</reference>
<dbReference type="OrthoDB" id="3176171at2759"/>
<sequence length="837" mass="94655">MSSNLSAKKQTAVSVMKKKDLKSAAKISSSLLSNQKKDNSVFKTPTLGNNNAQRNTPEVFLTPKLSTPKSSTMLKSKSTPVIPEKYSNIVKGKDRAFGTPVTHLCSPSLSPKGRRNFIQQANCSVKRFLSDSSLNDSPTPNNGELNTPTSNGYQRDEEASNFVVGVRVRPFSLRELNDSTVRNVVQMTEDEVQVTCDTGAIHSFSYDHCFWSFDSTNIQYASQEDVFNIMVLPLMDQVFLGCNACLLAYGQTGSGKSYSMMGVDSGVQGELGKESGIIPRFFQEVFRRISESDQENIDYHVEISYFEIYNEKIHDLLGTHSNFSLRKSLKVREHPTFGPYVVDLSTHCVETFRDVQDWITVGNSQRITASTGMNEKSSRSHSIFSITITQKQRDGLNTCKSKVNLVDLAGSERVAQMCATGNKLKEGVSINKSLLSLGKVITFLSEKGRKKGVTSFGPYRESVLTWLLRESLGGNSRTAMLATISPANIHLDETLATLRYACQARSIVNRVYKNEDANERMIRELRAEVEKITMLKQELDKMKKMVEFSESQEKEDEIERLKKQLMESEELLAKSQTSWAERLREAESLKAAELQYLKRCGISIADPMLSGTLLYLLPPGRLVIGRSNDKNPDEKQPDIRLNGPLIQPHHCDIENENGRLYLIPIEGCDTYVNGCVINVKTELFHKDRIVFGGIHYFRINIPNESSENEERIVDFDFAHQEILKVQEKRLRKELEESKQKAITELESEMESMLGAQKFDYERQINEMLSVVEMQTNALAEERKQKHVLEVEKNVLQEKVNSQNDCRKMISDERKNVKRISIYKSTFLQVMSQTGGGR</sequence>
<keyword evidence="7 9" id="KW-0505">Motor protein</keyword>
<dbReference type="GO" id="GO:0003777">
    <property type="term" value="F:microtubule motor activity"/>
    <property type="evidence" value="ECO:0007669"/>
    <property type="project" value="InterPro"/>
</dbReference>
<evidence type="ECO:0000256" key="6">
    <source>
        <dbReference type="ARBA" id="ARBA00023054"/>
    </source>
</evidence>
<dbReference type="STRING" id="121224.E0VJS7"/>
<dbReference type="AlphaFoldDB" id="E0VJS7"/>
<dbReference type="Gene3D" id="2.60.200.20">
    <property type="match status" value="1"/>
</dbReference>
<evidence type="ECO:0000256" key="11">
    <source>
        <dbReference type="SAM" id="Coils"/>
    </source>
</evidence>
<dbReference type="Gene3D" id="3.40.850.10">
    <property type="entry name" value="Kinesin motor domain"/>
    <property type="match status" value="1"/>
</dbReference>
<dbReference type="Gene3D" id="6.10.250.2520">
    <property type="match status" value="1"/>
</dbReference>
<keyword evidence="8" id="KW-0206">Cytoskeleton</keyword>
<dbReference type="SMART" id="SM00240">
    <property type="entry name" value="FHA"/>
    <property type="match status" value="1"/>
</dbReference>
<comment type="subcellular location">
    <subcellularLocation>
        <location evidence="1">Cytoplasm</location>
        <location evidence="1">Cytoskeleton</location>
    </subcellularLocation>
</comment>
<dbReference type="KEGG" id="phu:Phum_PHUM249670"/>
<keyword evidence="3 10" id="KW-0493">Microtubule</keyword>
<dbReference type="FunCoup" id="E0VJS7">
    <property type="interactions" value="48"/>
</dbReference>
<evidence type="ECO:0000256" key="4">
    <source>
        <dbReference type="ARBA" id="ARBA00022741"/>
    </source>
</evidence>
<evidence type="ECO:0000256" key="3">
    <source>
        <dbReference type="ARBA" id="ARBA00022701"/>
    </source>
</evidence>
<evidence type="ECO:0000259" key="13">
    <source>
        <dbReference type="PROSITE" id="PS50006"/>
    </source>
</evidence>
<feature type="coiled-coil region" evidence="11">
    <location>
        <begin position="518"/>
        <end position="578"/>
    </location>
</feature>
<dbReference type="SUPFAM" id="SSF49879">
    <property type="entry name" value="SMAD/FHA domain"/>
    <property type="match status" value="1"/>
</dbReference>
<name>E0VJS7_PEDHC</name>
<dbReference type="InParanoid" id="E0VJS7"/>